<keyword evidence="4" id="KW-1185">Reference proteome</keyword>
<dbReference type="Proteomes" id="UP000485058">
    <property type="component" value="Unassembled WGS sequence"/>
</dbReference>
<evidence type="ECO:0000259" key="2">
    <source>
        <dbReference type="PROSITE" id="PS50903"/>
    </source>
</evidence>
<feature type="domain" description="Rubredoxin-like" evidence="2">
    <location>
        <begin position="41"/>
        <end position="85"/>
    </location>
</feature>
<organism evidence="3 4">
    <name type="scientific">Haematococcus lacustris</name>
    <name type="common">Green alga</name>
    <name type="synonym">Haematococcus pluvialis</name>
    <dbReference type="NCBI Taxonomy" id="44745"/>
    <lineage>
        <taxon>Eukaryota</taxon>
        <taxon>Viridiplantae</taxon>
        <taxon>Chlorophyta</taxon>
        <taxon>core chlorophytes</taxon>
        <taxon>Chlorophyceae</taxon>
        <taxon>CS clade</taxon>
        <taxon>Chlamydomonadales</taxon>
        <taxon>Haematococcaceae</taxon>
        <taxon>Haematococcus</taxon>
    </lineage>
</organism>
<dbReference type="EMBL" id="BLLF01000773">
    <property type="protein sequence ID" value="GFH14842.1"/>
    <property type="molecule type" value="Genomic_DNA"/>
</dbReference>
<reference evidence="3 4" key="1">
    <citation type="submission" date="2020-02" db="EMBL/GenBank/DDBJ databases">
        <title>Draft genome sequence of Haematococcus lacustris strain NIES-144.</title>
        <authorList>
            <person name="Morimoto D."/>
            <person name="Nakagawa S."/>
            <person name="Yoshida T."/>
            <person name="Sawayama S."/>
        </authorList>
    </citation>
    <scope>NUCLEOTIDE SEQUENCE [LARGE SCALE GENOMIC DNA]</scope>
    <source>
        <strain evidence="3 4">NIES-144</strain>
    </source>
</reference>
<dbReference type="SUPFAM" id="SSF57802">
    <property type="entry name" value="Rubredoxin-like"/>
    <property type="match status" value="1"/>
</dbReference>
<comment type="caution">
    <text evidence="3">The sequence shown here is derived from an EMBL/GenBank/DDBJ whole genome shotgun (WGS) entry which is preliminary data.</text>
</comment>
<dbReference type="GO" id="GO:0005506">
    <property type="term" value="F:iron ion binding"/>
    <property type="evidence" value="ECO:0007669"/>
    <property type="project" value="InterPro"/>
</dbReference>
<gene>
    <name evidence="3" type="ORF">HaLaN_10966</name>
</gene>
<dbReference type="Gene3D" id="2.20.28.10">
    <property type="match status" value="1"/>
</dbReference>
<feature type="region of interest" description="Disordered" evidence="1">
    <location>
        <begin position="79"/>
        <end position="107"/>
    </location>
</feature>
<feature type="non-terminal residue" evidence="3">
    <location>
        <position position="1"/>
    </location>
</feature>
<evidence type="ECO:0000313" key="3">
    <source>
        <dbReference type="EMBL" id="GFH14842.1"/>
    </source>
</evidence>
<feature type="compositionally biased region" description="Gly residues" evidence="1">
    <location>
        <begin position="96"/>
        <end position="107"/>
    </location>
</feature>
<sequence>MATSSFAGKSISSSRLSSGLRAGLSRKSVQVHAKVAARAKTANYVCVDCGYLYDGKKGAFEDLPGSYACPVQGVHWQQEEQRQQDHVSEGSRAAGAVGGAGREGGGGQHHPAGLRGCCSAVPGGGLLLCCVGTVKQQLEGTGGCWADWALALAQ</sequence>
<dbReference type="PROSITE" id="PS50903">
    <property type="entry name" value="RUBREDOXIN_LIKE"/>
    <property type="match status" value="1"/>
</dbReference>
<evidence type="ECO:0000256" key="1">
    <source>
        <dbReference type="SAM" id="MobiDB-lite"/>
    </source>
</evidence>
<accession>A0A699ZGW2</accession>
<proteinExistence type="predicted"/>
<protein>
    <submittedName>
        <fullName evidence="3">Rubredoxin-like domain-containing protein</fullName>
    </submittedName>
</protein>
<dbReference type="AlphaFoldDB" id="A0A699ZGW2"/>
<evidence type="ECO:0000313" key="4">
    <source>
        <dbReference type="Proteomes" id="UP000485058"/>
    </source>
</evidence>
<feature type="compositionally biased region" description="Basic and acidic residues" evidence="1">
    <location>
        <begin position="79"/>
        <end position="89"/>
    </location>
</feature>
<name>A0A699ZGW2_HAELA</name>
<dbReference type="InterPro" id="IPR024934">
    <property type="entry name" value="Rubredoxin-like_dom"/>
</dbReference>